<dbReference type="GO" id="GO:0006401">
    <property type="term" value="P:RNA catabolic process"/>
    <property type="evidence" value="ECO:0007669"/>
    <property type="project" value="TreeGrafter"/>
</dbReference>
<dbReference type="GO" id="GO:0033897">
    <property type="term" value="F:ribonuclease T2 activity"/>
    <property type="evidence" value="ECO:0007669"/>
    <property type="project" value="InterPro"/>
</dbReference>
<evidence type="ECO:0000313" key="10">
    <source>
        <dbReference type="Proteomes" id="UP000504609"/>
    </source>
</evidence>
<dbReference type="PANTHER" id="PTHR11240:SF75">
    <property type="entry name" value="RIBONUCLEASE 3"/>
    <property type="match status" value="1"/>
</dbReference>
<dbReference type="GO" id="GO:0003723">
    <property type="term" value="F:RNA binding"/>
    <property type="evidence" value="ECO:0007669"/>
    <property type="project" value="InterPro"/>
</dbReference>
<evidence type="ECO:0000256" key="1">
    <source>
        <dbReference type="ARBA" id="ARBA00007469"/>
    </source>
</evidence>
<dbReference type="RefSeq" id="XP_022946024.1">
    <property type="nucleotide sequence ID" value="XM_023090256.1"/>
</dbReference>
<name>A0A6J1G2M1_CUCMO</name>
<evidence type="ECO:0000256" key="4">
    <source>
        <dbReference type="ARBA" id="ARBA00022801"/>
    </source>
</evidence>
<accession>A0A6J1G2M1</accession>
<evidence type="ECO:0000256" key="3">
    <source>
        <dbReference type="ARBA" id="ARBA00022759"/>
    </source>
</evidence>
<evidence type="ECO:0000256" key="8">
    <source>
        <dbReference type="RuleBase" id="RU004328"/>
    </source>
</evidence>
<evidence type="ECO:0000256" key="7">
    <source>
        <dbReference type="PIRSR" id="PIRSR633697-1"/>
    </source>
</evidence>
<keyword evidence="3" id="KW-0255">Endonuclease</keyword>
<proteinExistence type="inferred from homology"/>
<feature type="signal peptide" evidence="9">
    <location>
        <begin position="1"/>
        <end position="20"/>
    </location>
</feature>
<protein>
    <submittedName>
        <fullName evidence="11">Ribonuclease MC-like isoform X1</fullName>
    </submittedName>
</protein>
<keyword evidence="6" id="KW-0456">Lyase</keyword>
<dbReference type="AlphaFoldDB" id="A0A6J1G2M1"/>
<dbReference type="Proteomes" id="UP000504609">
    <property type="component" value="Unplaced"/>
</dbReference>
<evidence type="ECO:0000256" key="6">
    <source>
        <dbReference type="ARBA" id="ARBA00023239"/>
    </source>
</evidence>
<evidence type="ECO:0000256" key="2">
    <source>
        <dbReference type="ARBA" id="ARBA00022722"/>
    </source>
</evidence>
<keyword evidence="4" id="KW-0378">Hydrolase</keyword>
<keyword evidence="5" id="KW-1015">Disulfide bond</keyword>
<dbReference type="Pfam" id="PF00445">
    <property type="entry name" value="Ribonuclease_T2"/>
    <property type="match status" value="1"/>
</dbReference>
<dbReference type="GO" id="GO:0016787">
    <property type="term" value="F:hydrolase activity"/>
    <property type="evidence" value="ECO:0007669"/>
    <property type="project" value="UniProtKB-KW"/>
</dbReference>
<feature type="active site" evidence="7">
    <location>
        <position position="121"/>
    </location>
</feature>
<organism evidence="10 11">
    <name type="scientific">Cucurbita moschata</name>
    <name type="common">Winter crookneck squash</name>
    <name type="synonym">Cucurbita pepo var. moschata</name>
    <dbReference type="NCBI Taxonomy" id="3662"/>
    <lineage>
        <taxon>Eukaryota</taxon>
        <taxon>Viridiplantae</taxon>
        <taxon>Streptophyta</taxon>
        <taxon>Embryophyta</taxon>
        <taxon>Tracheophyta</taxon>
        <taxon>Spermatophyta</taxon>
        <taxon>Magnoliopsida</taxon>
        <taxon>eudicotyledons</taxon>
        <taxon>Gunneridae</taxon>
        <taxon>Pentapetalae</taxon>
        <taxon>rosids</taxon>
        <taxon>fabids</taxon>
        <taxon>Cucurbitales</taxon>
        <taxon>Cucurbitaceae</taxon>
        <taxon>Cucurbiteae</taxon>
        <taxon>Cucurbita</taxon>
    </lineage>
</organism>
<dbReference type="GO" id="GO:0005576">
    <property type="term" value="C:extracellular region"/>
    <property type="evidence" value="ECO:0007669"/>
    <property type="project" value="TreeGrafter"/>
</dbReference>
<reference evidence="11" key="1">
    <citation type="submission" date="2025-08" db="UniProtKB">
        <authorList>
            <consortium name="RefSeq"/>
        </authorList>
    </citation>
    <scope>IDENTIFICATION</scope>
    <source>
        <tissue evidence="11">Young leaves</tissue>
    </source>
</reference>
<feature type="active site" evidence="7">
    <location>
        <position position="68"/>
    </location>
</feature>
<evidence type="ECO:0000256" key="9">
    <source>
        <dbReference type="SAM" id="SignalP"/>
    </source>
</evidence>
<dbReference type="InterPro" id="IPR036430">
    <property type="entry name" value="RNase_T2-like_sf"/>
</dbReference>
<sequence>MGNFVVTFFLFYLAFSSVQAKFQEVERPKPKPKPKYQYEYFQMVQQWPQSICNSEHCIGKPKAMFTIHGLWPQNYSTSLICNGSQLADEYIKSIREQLNLYWPTLLFKDNKSFWNHEWMIHGECSDPPFNPFQYFQKTLKIRKTYDLLAILNAAGLGPTTAALRNRDDIEKAIGAAIGQKPVLKCNTNTRTRDRQLSEVVLCLDEDGVKLIDCAKFVSTNCPLTFSWPPFVASE</sequence>
<gene>
    <name evidence="11" type="primary">LOC111450236</name>
</gene>
<dbReference type="GeneID" id="111450236"/>
<evidence type="ECO:0000256" key="5">
    <source>
        <dbReference type="ARBA" id="ARBA00023157"/>
    </source>
</evidence>
<dbReference type="CDD" id="cd01061">
    <property type="entry name" value="RNase_T2_euk"/>
    <property type="match status" value="1"/>
</dbReference>
<feature type="active site" evidence="7">
    <location>
        <position position="117"/>
    </location>
</feature>
<keyword evidence="2" id="KW-0540">Nuclease</keyword>
<dbReference type="InterPro" id="IPR018188">
    <property type="entry name" value="RNase_T2_His_AS_1"/>
</dbReference>
<keyword evidence="10" id="KW-1185">Reference proteome</keyword>
<evidence type="ECO:0000313" key="11">
    <source>
        <dbReference type="RefSeq" id="XP_022946024.1"/>
    </source>
</evidence>
<dbReference type="PANTHER" id="PTHR11240">
    <property type="entry name" value="RIBONUCLEASE T2"/>
    <property type="match status" value="1"/>
</dbReference>
<dbReference type="InterPro" id="IPR033697">
    <property type="entry name" value="Ribonuclease_T2_eukaryotic"/>
</dbReference>
<keyword evidence="9" id="KW-0732">Signal</keyword>
<feature type="chain" id="PRO_5026903413" evidence="9">
    <location>
        <begin position="21"/>
        <end position="234"/>
    </location>
</feature>
<dbReference type="InterPro" id="IPR001568">
    <property type="entry name" value="RNase_T2-like"/>
</dbReference>
<dbReference type="KEGG" id="cmos:111450236"/>
<dbReference type="Gene3D" id="3.90.730.10">
    <property type="entry name" value="Ribonuclease T2-like"/>
    <property type="match status" value="1"/>
</dbReference>
<comment type="similarity">
    <text evidence="1 8">Belongs to the RNase T2 family.</text>
</comment>
<dbReference type="PROSITE" id="PS00530">
    <property type="entry name" value="RNASE_T2_1"/>
    <property type="match status" value="1"/>
</dbReference>
<dbReference type="SUPFAM" id="SSF55895">
    <property type="entry name" value="Ribonuclease Rh-like"/>
    <property type="match status" value="1"/>
</dbReference>